<keyword evidence="3" id="KW-0808">Transferase</keyword>
<evidence type="ECO:0000256" key="1">
    <source>
        <dbReference type="ARBA" id="ARBA00006547"/>
    </source>
</evidence>
<dbReference type="InterPro" id="IPR001447">
    <property type="entry name" value="Arylamine_N-AcTrfase"/>
</dbReference>
<dbReference type="Pfam" id="PF00797">
    <property type="entry name" value="Acetyltransf_2"/>
    <property type="match status" value="1"/>
</dbReference>
<protein>
    <submittedName>
        <fullName evidence="3">N-hydroxyarylamine O-acetyltransferase</fullName>
        <ecNumber evidence="3">2.3.1.118</ecNumber>
    </submittedName>
</protein>
<organism evidence="3 4">
    <name type="scientific">Pandoraea pnomenusa</name>
    <dbReference type="NCBI Taxonomy" id="93220"/>
    <lineage>
        <taxon>Bacteria</taxon>
        <taxon>Pseudomonadati</taxon>
        <taxon>Pseudomonadota</taxon>
        <taxon>Betaproteobacteria</taxon>
        <taxon>Burkholderiales</taxon>
        <taxon>Burkholderiaceae</taxon>
        <taxon>Pandoraea</taxon>
    </lineage>
</organism>
<comment type="similarity">
    <text evidence="1 2">Belongs to the arylamine N-acetyltransferase family.</text>
</comment>
<dbReference type="PANTHER" id="PTHR11786:SF0">
    <property type="entry name" value="ARYLAMINE N-ACETYLTRANSFERASE 4-RELATED"/>
    <property type="match status" value="1"/>
</dbReference>
<reference evidence="3 4" key="1">
    <citation type="submission" date="2018-06" db="EMBL/GenBank/DDBJ databases">
        <authorList>
            <consortium name="Pathogen Informatics"/>
            <person name="Doyle S."/>
        </authorList>
    </citation>
    <scope>NUCLEOTIDE SEQUENCE [LARGE SCALE GENOMIC DNA]</scope>
    <source>
        <strain evidence="3 4">NCTC13160</strain>
    </source>
</reference>
<dbReference type="InterPro" id="IPR038765">
    <property type="entry name" value="Papain-like_cys_pep_sf"/>
</dbReference>
<dbReference type="PANTHER" id="PTHR11786">
    <property type="entry name" value="N-HYDROXYARYLAMINE O-ACETYLTRANSFERASE"/>
    <property type="match status" value="1"/>
</dbReference>
<evidence type="ECO:0000256" key="2">
    <source>
        <dbReference type="RuleBase" id="RU003452"/>
    </source>
</evidence>
<dbReference type="AlphaFoldDB" id="A0A378YMD4"/>
<gene>
    <name evidence="3" type="primary">nhoA</name>
    <name evidence="3" type="ORF">NCTC13160_02023</name>
</gene>
<dbReference type="OrthoDB" id="7181050at2"/>
<dbReference type="EC" id="2.3.1.118" evidence="3"/>
<dbReference type="STRING" id="93220.A6P55_07640"/>
<dbReference type="GO" id="GO:0046990">
    <property type="term" value="F:N-hydroxyarylamine O-acetyltransferase activity"/>
    <property type="evidence" value="ECO:0007669"/>
    <property type="project" value="UniProtKB-EC"/>
</dbReference>
<accession>A0A378YMD4</accession>
<sequence length="285" mass="31320">MSPAFDPERYFQRIGYTGPREATLDVLRAVHALHPLAIPFENLEPILGRPVHVDLPSVVAKLVDARRGGYCFEQNALFASALTYLGFTVTPLIGRVVWGRTFDVEAPLTHMMLRVDLDGQAWLADVGFGSVTLTAPLRLDSPDEQSTPLEAFRLTAVRGAGSDTVSEYQLSVRSAQSWLPTYRFTPRPAEWIDYKLGNWYTSSAPDSIFRNHLIACRVLPEGRIALLDTKLIERAAQGDVLAETTITSASQLAEVLGERFGLNLDGVDARELFETARACAAKSGA</sequence>
<name>A0A378YMD4_9BURK</name>
<evidence type="ECO:0000313" key="3">
    <source>
        <dbReference type="EMBL" id="SUA77579.1"/>
    </source>
</evidence>
<dbReference type="Gene3D" id="3.30.2140.10">
    <property type="entry name" value="Arylamine N-acetyltransferase"/>
    <property type="match status" value="1"/>
</dbReference>
<dbReference type="KEGG" id="ppnm:LV28_10320"/>
<dbReference type="EMBL" id="UGSG01000001">
    <property type="protein sequence ID" value="SUA77579.1"/>
    <property type="molecule type" value="Genomic_DNA"/>
</dbReference>
<proteinExistence type="inferred from homology"/>
<dbReference type="Proteomes" id="UP000254573">
    <property type="component" value="Unassembled WGS sequence"/>
</dbReference>
<keyword evidence="3" id="KW-0012">Acyltransferase</keyword>
<dbReference type="PRINTS" id="PR01543">
    <property type="entry name" value="ANATRNSFRASE"/>
</dbReference>
<dbReference type="SUPFAM" id="SSF54001">
    <property type="entry name" value="Cysteine proteinases"/>
    <property type="match status" value="1"/>
</dbReference>
<evidence type="ECO:0000313" key="4">
    <source>
        <dbReference type="Proteomes" id="UP000254573"/>
    </source>
</evidence>
<dbReference type="RefSeq" id="WP_038618723.1">
    <property type="nucleotide sequence ID" value="NZ_CP009553.3"/>
</dbReference>
<dbReference type="Gene3D" id="2.40.128.150">
    <property type="entry name" value="Cysteine proteinases"/>
    <property type="match status" value="1"/>
</dbReference>